<dbReference type="GO" id="GO:0008107">
    <property type="term" value="F:galactoside 2-alpha-L-fucosyltransferase activity"/>
    <property type="evidence" value="ECO:0007669"/>
    <property type="project" value="InterPro"/>
</dbReference>
<sequence length="296" mass="34481">MIIAKIISGLGNQLFQYAVARQLAINNGAVLKLDISFYQQQQMRSYGLNHFNITASIASPADVATVMDVYDCKNIYQKLYCRVEALMPKHFYRHYKEDGWWSYEPGLYKIKGKVYLEGYWQHYKYFEQLDGQILEELTLKQPAETQAYQVFDSVLADDASVSLHIRRGDYITDKNAADLMGILPLSYYERAIAYICERVDNPSFYIFSDDLDWAKDNLKINRPVTFVDIDGGKKDYLELTLMSMCRHNILANSSFSWWGGFLNQNENKIVISPKQWVKQPDINDKTFLSFQQWVQL</sequence>
<organism evidence="3 4">
    <name type="scientific">Mucilaginibacter pallidiroseus</name>
    <dbReference type="NCBI Taxonomy" id="2599295"/>
    <lineage>
        <taxon>Bacteria</taxon>
        <taxon>Pseudomonadati</taxon>
        <taxon>Bacteroidota</taxon>
        <taxon>Sphingobacteriia</taxon>
        <taxon>Sphingobacteriales</taxon>
        <taxon>Sphingobacteriaceae</taxon>
        <taxon>Mucilaginibacter</taxon>
    </lineage>
</organism>
<dbReference type="RefSeq" id="WP_146382533.1">
    <property type="nucleotide sequence ID" value="NZ_VOEJ01000006.1"/>
</dbReference>
<dbReference type="AlphaFoldDB" id="A0A563U886"/>
<gene>
    <name evidence="3" type="ORF">FPZ43_13940</name>
</gene>
<evidence type="ECO:0000256" key="2">
    <source>
        <dbReference type="ARBA" id="ARBA00022679"/>
    </source>
</evidence>
<dbReference type="Proteomes" id="UP000320042">
    <property type="component" value="Unassembled WGS sequence"/>
</dbReference>
<dbReference type="PANTHER" id="PTHR11927">
    <property type="entry name" value="GALACTOSIDE 2-L-FUCOSYLTRANSFERASE"/>
    <property type="match status" value="1"/>
</dbReference>
<dbReference type="CDD" id="cd11301">
    <property type="entry name" value="Fut1_Fut2_like"/>
    <property type="match status" value="1"/>
</dbReference>
<dbReference type="GO" id="GO:0016020">
    <property type="term" value="C:membrane"/>
    <property type="evidence" value="ECO:0007669"/>
    <property type="project" value="InterPro"/>
</dbReference>
<dbReference type="GO" id="GO:0005975">
    <property type="term" value="P:carbohydrate metabolic process"/>
    <property type="evidence" value="ECO:0007669"/>
    <property type="project" value="InterPro"/>
</dbReference>
<protein>
    <submittedName>
        <fullName evidence="3">Alpha-1,2-fucosyltransferase</fullName>
    </submittedName>
</protein>
<name>A0A563U886_9SPHI</name>
<keyword evidence="4" id="KW-1185">Reference proteome</keyword>
<proteinExistence type="predicted"/>
<accession>A0A563U886</accession>
<dbReference type="Pfam" id="PF01531">
    <property type="entry name" value="Glyco_transf_11"/>
    <property type="match status" value="1"/>
</dbReference>
<reference evidence="3 4" key="1">
    <citation type="submission" date="2019-07" db="EMBL/GenBank/DDBJ databases">
        <authorList>
            <person name="Kim J."/>
        </authorList>
    </citation>
    <scope>NUCLEOTIDE SEQUENCE [LARGE SCALE GENOMIC DNA]</scope>
    <source>
        <strain evidence="4">dk17</strain>
    </source>
</reference>
<dbReference type="EMBL" id="VOEJ01000006">
    <property type="protein sequence ID" value="TWR27567.1"/>
    <property type="molecule type" value="Genomic_DNA"/>
</dbReference>
<dbReference type="PANTHER" id="PTHR11927:SF9">
    <property type="entry name" value="L-FUCOSYLTRANSFERASE"/>
    <property type="match status" value="1"/>
</dbReference>
<dbReference type="InterPro" id="IPR002516">
    <property type="entry name" value="Glyco_trans_11"/>
</dbReference>
<keyword evidence="1 3" id="KW-0328">Glycosyltransferase</keyword>
<keyword evidence="2 3" id="KW-0808">Transferase</keyword>
<evidence type="ECO:0000313" key="4">
    <source>
        <dbReference type="Proteomes" id="UP000320042"/>
    </source>
</evidence>
<evidence type="ECO:0000256" key="1">
    <source>
        <dbReference type="ARBA" id="ARBA00022676"/>
    </source>
</evidence>
<comment type="caution">
    <text evidence="3">The sequence shown here is derived from an EMBL/GenBank/DDBJ whole genome shotgun (WGS) entry which is preliminary data.</text>
</comment>
<dbReference type="OrthoDB" id="9794601at2"/>
<evidence type="ECO:0000313" key="3">
    <source>
        <dbReference type="EMBL" id="TWR27567.1"/>
    </source>
</evidence>